<comment type="cofactor">
    <cofactor evidence="3">
        <name>Zn(2+)</name>
        <dbReference type="ChEBI" id="CHEBI:29105"/>
    </cofactor>
    <text evidence="3">Binds 1 zinc ion per subunit.</text>
</comment>
<comment type="catalytic activity">
    <reaction evidence="3">
        <text>N(6)-acetyl-L-lysyl-[protein] + NAD(+) + H2O = 2''-O-acetyl-ADP-D-ribose + nicotinamide + L-lysyl-[protein]</text>
        <dbReference type="Rhea" id="RHEA:43636"/>
        <dbReference type="Rhea" id="RHEA-COMP:9752"/>
        <dbReference type="Rhea" id="RHEA-COMP:10731"/>
        <dbReference type="ChEBI" id="CHEBI:15377"/>
        <dbReference type="ChEBI" id="CHEBI:17154"/>
        <dbReference type="ChEBI" id="CHEBI:29969"/>
        <dbReference type="ChEBI" id="CHEBI:57540"/>
        <dbReference type="ChEBI" id="CHEBI:61930"/>
        <dbReference type="ChEBI" id="CHEBI:83767"/>
        <dbReference type="EC" id="2.3.1.286"/>
    </reaction>
</comment>
<evidence type="ECO:0000256" key="4">
    <source>
        <dbReference type="PROSITE-ProRule" id="PRU00236"/>
    </source>
</evidence>
<feature type="binding site" evidence="3 4">
    <location>
        <position position="164"/>
    </location>
    <ligand>
        <name>Zn(2+)</name>
        <dbReference type="ChEBI" id="CHEBI:29105"/>
    </ligand>
</feature>
<keyword evidence="2 3" id="KW-0520">NAD</keyword>
<accession>A0ABT4MGY3</accession>
<evidence type="ECO:0000313" key="6">
    <source>
        <dbReference type="EMBL" id="MCZ4519305.1"/>
    </source>
</evidence>
<comment type="subcellular location">
    <subcellularLocation>
        <location evidence="3">Cytoplasm</location>
    </subcellularLocation>
</comment>
<name>A0ABT4MGY3_9NOCA</name>
<evidence type="ECO:0000256" key="2">
    <source>
        <dbReference type="ARBA" id="ARBA00023027"/>
    </source>
</evidence>
<dbReference type="Gene3D" id="3.40.50.1220">
    <property type="entry name" value="TPP-binding domain"/>
    <property type="match status" value="1"/>
</dbReference>
<organism evidence="6 7">
    <name type="scientific">Rhodococcus ruber</name>
    <dbReference type="NCBI Taxonomy" id="1830"/>
    <lineage>
        <taxon>Bacteria</taxon>
        <taxon>Bacillati</taxon>
        <taxon>Actinomycetota</taxon>
        <taxon>Actinomycetes</taxon>
        <taxon>Mycobacteriales</taxon>
        <taxon>Nocardiaceae</taxon>
        <taxon>Rhodococcus</taxon>
    </lineage>
</organism>
<proteinExistence type="inferred from homology"/>
<keyword evidence="3 4" id="KW-0479">Metal-binding</keyword>
<feature type="binding site" evidence="3">
    <location>
        <position position="76"/>
    </location>
    <ligand>
        <name>substrate</name>
    </ligand>
</feature>
<sequence length="259" mass="27563">MTFPRDLPTHAVPEPVVNAARAASSITVLTGAGMSAESGIATFRDAQSGLWKDFDPKDLASPEGWMADSDLVWGWYRWRAELVRRSEPNAGHVALAQWQQRAHVDIATQNVDDLHERAGATVLAHVHGSLFEPYCSDCGTRAALDAGAADAPAEADQRVPPPECPVCGGLIRPGAVWFGESLPEAAWEAAEDAVRRADLVLVVGTSGVVYPFAGLPAIARSAGATVVEINPVETEVSDMADHRWRTTAAVGLPELIAQL</sequence>
<feature type="domain" description="Deacetylase sirtuin-type" evidence="5">
    <location>
        <begin position="5"/>
        <end position="259"/>
    </location>
</feature>
<evidence type="ECO:0000256" key="3">
    <source>
        <dbReference type="HAMAP-Rule" id="MF_01121"/>
    </source>
</evidence>
<dbReference type="InterPro" id="IPR029035">
    <property type="entry name" value="DHS-like_NAD/FAD-binding_dom"/>
</dbReference>
<feature type="binding site" evidence="3">
    <location>
        <position position="248"/>
    </location>
    <ligand>
        <name>NAD(+)</name>
        <dbReference type="ChEBI" id="CHEBI:57540"/>
    </ligand>
</feature>
<comment type="caution">
    <text evidence="6">The sequence shown here is derived from an EMBL/GenBank/DDBJ whole genome shotgun (WGS) entry which is preliminary data.</text>
</comment>
<dbReference type="NCBIfam" id="NF001753">
    <property type="entry name" value="PRK00481.1-3"/>
    <property type="match status" value="1"/>
</dbReference>
<dbReference type="InterPro" id="IPR003000">
    <property type="entry name" value="Sirtuin"/>
</dbReference>
<comment type="function">
    <text evidence="3">NAD-dependent lysine deacetylase and desuccinylase that specifically removes acetyl and succinyl groups on target proteins. Modulates the activities of several proteins which are inactive in their acylated form.</text>
</comment>
<dbReference type="Pfam" id="PF02146">
    <property type="entry name" value="SIR2"/>
    <property type="match status" value="1"/>
</dbReference>
<feature type="binding site" evidence="3 4">
    <location>
        <position position="138"/>
    </location>
    <ligand>
        <name>Zn(2+)</name>
        <dbReference type="ChEBI" id="CHEBI:29105"/>
    </ligand>
</feature>
<comment type="domain">
    <text evidence="3">2 residues (Tyr-76 and Arg-79) present in a large hydrophobic pocket are probably involved in substrate specificity. They are important for desuccinylation activity, but dispensable for deacetylation activity.</text>
</comment>
<dbReference type="PROSITE" id="PS50305">
    <property type="entry name" value="SIRTUIN"/>
    <property type="match status" value="1"/>
</dbReference>
<keyword evidence="3" id="KW-0963">Cytoplasm</keyword>
<comment type="caution">
    <text evidence="3">Lacks conserved residue(s) required for the propagation of feature annotation.</text>
</comment>
<feature type="binding site" evidence="3">
    <location>
        <begin position="230"/>
        <end position="232"/>
    </location>
    <ligand>
        <name>NAD(+)</name>
        <dbReference type="ChEBI" id="CHEBI:57540"/>
    </ligand>
</feature>
<dbReference type="EMBL" id="JAPWIJ010000004">
    <property type="protein sequence ID" value="MCZ4519305.1"/>
    <property type="molecule type" value="Genomic_DNA"/>
</dbReference>
<comment type="similarity">
    <text evidence="3">Belongs to the sirtuin family. Class III subfamily.</text>
</comment>
<dbReference type="PANTHER" id="PTHR11085">
    <property type="entry name" value="NAD-DEPENDENT PROTEIN DEACYLASE SIRTUIN-5, MITOCHONDRIAL-RELATED"/>
    <property type="match status" value="1"/>
</dbReference>
<evidence type="ECO:0000313" key="7">
    <source>
        <dbReference type="Proteomes" id="UP001081071"/>
    </source>
</evidence>
<dbReference type="EC" id="2.3.1.286" evidence="3"/>
<dbReference type="InterPro" id="IPR026590">
    <property type="entry name" value="Ssirtuin_cat_dom"/>
</dbReference>
<dbReference type="Proteomes" id="UP001081071">
    <property type="component" value="Unassembled WGS sequence"/>
</dbReference>
<dbReference type="InterPro" id="IPR027546">
    <property type="entry name" value="Sirtuin_class_III"/>
</dbReference>
<protein>
    <recommendedName>
        <fullName evidence="3">NAD-dependent protein deacylase</fullName>
        <ecNumber evidence="3">2.3.1.286</ecNumber>
    </recommendedName>
    <alternativeName>
        <fullName evidence="3">Regulatory protein SIR2 homolog</fullName>
    </alternativeName>
</protein>
<dbReference type="SUPFAM" id="SSF52467">
    <property type="entry name" value="DHS-like NAD/FAD-binding domain"/>
    <property type="match status" value="1"/>
</dbReference>
<feature type="binding site" evidence="3 4">
    <location>
        <position position="167"/>
    </location>
    <ligand>
        <name>Zn(2+)</name>
        <dbReference type="ChEBI" id="CHEBI:29105"/>
    </ligand>
</feature>
<keyword evidence="1" id="KW-0808">Transferase</keyword>
<evidence type="ECO:0000256" key="1">
    <source>
        <dbReference type="ARBA" id="ARBA00022679"/>
    </source>
</evidence>
<feature type="binding site" evidence="3">
    <location>
        <begin position="109"/>
        <end position="112"/>
    </location>
    <ligand>
        <name>NAD(+)</name>
        <dbReference type="ChEBI" id="CHEBI:57540"/>
    </ligand>
</feature>
<gene>
    <name evidence="3" type="primary">cobB</name>
    <name evidence="6" type="ORF">O4220_12335</name>
</gene>
<feature type="active site" description="Proton acceptor" evidence="3 4">
    <location>
        <position position="127"/>
    </location>
</feature>
<comment type="catalytic activity">
    <reaction evidence="3">
        <text>N(6)-succinyl-L-lysyl-[protein] + NAD(+) + H2O = 2''-O-succinyl-ADP-D-ribose + nicotinamide + L-lysyl-[protein]</text>
        <dbReference type="Rhea" id="RHEA:47668"/>
        <dbReference type="Rhea" id="RHEA-COMP:9752"/>
        <dbReference type="Rhea" id="RHEA-COMP:11877"/>
        <dbReference type="ChEBI" id="CHEBI:15377"/>
        <dbReference type="ChEBI" id="CHEBI:17154"/>
        <dbReference type="ChEBI" id="CHEBI:29969"/>
        <dbReference type="ChEBI" id="CHEBI:57540"/>
        <dbReference type="ChEBI" id="CHEBI:87830"/>
        <dbReference type="ChEBI" id="CHEBI:87832"/>
    </reaction>
</comment>
<feature type="binding site" evidence="3">
    <location>
        <position position="79"/>
    </location>
    <ligand>
        <name>substrate</name>
    </ligand>
</feature>
<feature type="binding site" evidence="3 4">
    <location>
        <position position="135"/>
    </location>
    <ligand>
        <name>Zn(2+)</name>
        <dbReference type="ChEBI" id="CHEBI:29105"/>
    </ligand>
</feature>
<reference evidence="6" key="1">
    <citation type="submission" date="2022-12" db="EMBL/GenBank/DDBJ databases">
        <authorList>
            <person name="Krivoruchko A.V."/>
            <person name="Elkin A."/>
        </authorList>
    </citation>
    <scope>NUCLEOTIDE SEQUENCE</scope>
    <source>
        <strain evidence="6">IEGM 1391</strain>
    </source>
</reference>
<dbReference type="HAMAP" id="MF_01121">
    <property type="entry name" value="Sirtuin_ClassIII"/>
    <property type="match status" value="1"/>
</dbReference>
<keyword evidence="3 4" id="KW-0862">Zinc</keyword>
<dbReference type="InterPro" id="IPR026591">
    <property type="entry name" value="Sirtuin_cat_small_dom_sf"/>
</dbReference>
<evidence type="ECO:0000259" key="5">
    <source>
        <dbReference type="PROSITE" id="PS50305"/>
    </source>
</evidence>
<keyword evidence="7" id="KW-1185">Reference proteome</keyword>
<dbReference type="InterPro" id="IPR050134">
    <property type="entry name" value="NAD-dep_sirtuin_deacylases"/>
</dbReference>
<feature type="binding site" evidence="3">
    <location>
        <begin position="204"/>
        <end position="206"/>
    </location>
    <ligand>
        <name>NAD(+)</name>
        <dbReference type="ChEBI" id="CHEBI:57540"/>
    </ligand>
</feature>
<dbReference type="Gene3D" id="3.30.1600.10">
    <property type="entry name" value="SIR2/SIRT2 'Small Domain"/>
    <property type="match status" value="1"/>
</dbReference>
<dbReference type="PANTHER" id="PTHR11085:SF4">
    <property type="entry name" value="NAD-DEPENDENT PROTEIN DEACYLASE"/>
    <property type="match status" value="1"/>
</dbReference>